<keyword evidence="2" id="KW-1185">Reference proteome</keyword>
<evidence type="ECO:0000313" key="2">
    <source>
        <dbReference type="Proteomes" id="UP000027222"/>
    </source>
</evidence>
<gene>
    <name evidence="1" type="ORF">GALMADRAFT_264524</name>
</gene>
<sequence>MASATARTRRPKVSAMTRVAVNRTERKLPFEIWSLICALLTQNDLTHIARVSSTLLRVCRPILYRSVILRNNSPNLQLQLRVVGEHAAGIRQLTIFTTWVPRNPHAPSVTWLDFNILSRFASLRALTFIGSPFATHEEQTKFTTILKHASRLLKSFTYVPHGHTTFPSPFFELSGLESVSWHTYLADSASAPEHQLLSLLSASAHTLCHLSFHNCPGYPAIRNQNQGAHDTWDVFMSLHFPRLVSLSLGLMYPSSIPRRHKDTRTSLTRFLLAHPTLRHLALANSSHSEDHYEGISGNGKLIKSTFLLALRSFETHPANLTIMIKQKVRSLQELTNLSILFHCGPSNGAFEALLVALQGSAGFSSVSHLKLQFSSDRPQDSHIITPLIIQWVQRLSAHCPAVLAFSGDLGPILSPWYLAQALHPYKLLETIDLPRTILMSPGGPVSANDFVPIANACSTLSKVVIKTTQNSTAKYVLSRNDQGILCAITVTPMG</sequence>
<dbReference type="HOGENOM" id="CLU_577530_0_0_1"/>
<dbReference type="AlphaFoldDB" id="A0A067TBI0"/>
<accession>A0A067TBI0</accession>
<evidence type="ECO:0000313" key="1">
    <source>
        <dbReference type="EMBL" id="KDR80560.1"/>
    </source>
</evidence>
<proteinExistence type="predicted"/>
<dbReference type="OrthoDB" id="3049802at2759"/>
<organism evidence="1 2">
    <name type="scientific">Galerina marginata (strain CBS 339.88)</name>
    <dbReference type="NCBI Taxonomy" id="685588"/>
    <lineage>
        <taxon>Eukaryota</taxon>
        <taxon>Fungi</taxon>
        <taxon>Dikarya</taxon>
        <taxon>Basidiomycota</taxon>
        <taxon>Agaricomycotina</taxon>
        <taxon>Agaricomycetes</taxon>
        <taxon>Agaricomycetidae</taxon>
        <taxon>Agaricales</taxon>
        <taxon>Agaricineae</taxon>
        <taxon>Strophariaceae</taxon>
        <taxon>Galerina</taxon>
    </lineage>
</organism>
<dbReference type="EMBL" id="KL142371">
    <property type="protein sequence ID" value="KDR80560.1"/>
    <property type="molecule type" value="Genomic_DNA"/>
</dbReference>
<protein>
    <recommendedName>
        <fullName evidence="3">F-box domain-containing protein</fullName>
    </recommendedName>
</protein>
<name>A0A067TBI0_GALM3</name>
<evidence type="ECO:0008006" key="3">
    <source>
        <dbReference type="Google" id="ProtNLM"/>
    </source>
</evidence>
<reference evidence="2" key="1">
    <citation type="journal article" date="2014" name="Proc. Natl. Acad. Sci. U.S.A.">
        <title>Extensive sampling of basidiomycete genomes demonstrates inadequacy of the white-rot/brown-rot paradigm for wood decay fungi.</title>
        <authorList>
            <person name="Riley R."/>
            <person name="Salamov A.A."/>
            <person name="Brown D.W."/>
            <person name="Nagy L.G."/>
            <person name="Floudas D."/>
            <person name="Held B.W."/>
            <person name="Levasseur A."/>
            <person name="Lombard V."/>
            <person name="Morin E."/>
            <person name="Otillar R."/>
            <person name="Lindquist E.A."/>
            <person name="Sun H."/>
            <person name="LaButti K.M."/>
            <person name="Schmutz J."/>
            <person name="Jabbour D."/>
            <person name="Luo H."/>
            <person name="Baker S.E."/>
            <person name="Pisabarro A.G."/>
            <person name="Walton J.D."/>
            <person name="Blanchette R.A."/>
            <person name="Henrissat B."/>
            <person name="Martin F."/>
            <person name="Cullen D."/>
            <person name="Hibbett D.S."/>
            <person name="Grigoriev I.V."/>
        </authorList>
    </citation>
    <scope>NUCLEOTIDE SEQUENCE [LARGE SCALE GENOMIC DNA]</scope>
    <source>
        <strain evidence="2">CBS 339.88</strain>
    </source>
</reference>
<dbReference type="STRING" id="685588.A0A067TBI0"/>
<dbReference type="Proteomes" id="UP000027222">
    <property type="component" value="Unassembled WGS sequence"/>
</dbReference>